<dbReference type="PANTHER" id="PTHR43739">
    <property type="entry name" value="XYLOGLUCANASE (EUROFUNG)"/>
    <property type="match status" value="1"/>
</dbReference>
<organism evidence="1 2">
    <name type="scientific">Geodia barretti</name>
    <name type="common">Barrett's horny sponge</name>
    <dbReference type="NCBI Taxonomy" id="519541"/>
    <lineage>
        <taxon>Eukaryota</taxon>
        <taxon>Metazoa</taxon>
        <taxon>Porifera</taxon>
        <taxon>Demospongiae</taxon>
        <taxon>Heteroscleromorpha</taxon>
        <taxon>Tetractinellida</taxon>
        <taxon>Astrophorina</taxon>
        <taxon>Geodiidae</taxon>
        <taxon>Geodia</taxon>
    </lineage>
</organism>
<dbReference type="InterPro" id="IPR052025">
    <property type="entry name" value="Xyloglucanase_GH74"/>
</dbReference>
<dbReference type="GO" id="GO:0010411">
    <property type="term" value="P:xyloglucan metabolic process"/>
    <property type="evidence" value="ECO:0007669"/>
    <property type="project" value="TreeGrafter"/>
</dbReference>
<sequence length="321" mass="34336">MHDGVCAVISDDGGKSWQQGPVKPLAHAAARLSASPVARSRAYLAAYEAGVYRTDDGGITWDHLGSYPTEYAHSVLAHPDDGEAVYVGSEPAEIWRSADCGATWDEFDAFRAVPEATQWGFHSPTRDSHVRDLRAAPGSVECLYAGIEVGGMVRSGDGGSSWKQLSGLNDDIHCVNLSANRADRIYVATAVSPYRSDDGGETWEMINVGLDRRYALHIAAAPDDADLVLVTVSENARRGNPKFYRSTDAGRSWDLVPGVGEGENPTDMMVAFDWDPQEPNTVYGGTDGGKLYRSADRGATWEALPVDVGTVAVGALAVSSD</sequence>
<dbReference type="Proteomes" id="UP001174909">
    <property type="component" value="Unassembled WGS sequence"/>
</dbReference>
<proteinExistence type="predicted"/>
<reference evidence="1" key="1">
    <citation type="submission" date="2023-03" db="EMBL/GenBank/DDBJ databases">
        <authorList>
            <person name="Steffen K."/>
            <person name="Cardenas P."/>
        </authorList>
    </citation>
    <scope>NUCLEOTIDE SEQUENCE</scope>
</reference>
<name>A0AA35WAC0_GEOBA</name>
<dbReference type="AlphaFoldDB" id="A0AA35WAC0"/>
<dbReference type="Gene3D" id="2.130.10.10">
    <property type="entry name" value="YVTN repeat-like/Quinoprotein amine dehydrogenase"/>
    <property type="match status" value="1"/>
</dbReference>
<dbReference type="InterPro" id="IPR002860">
    <property type="entry name" value="BNR_rpt"/>
</dbReference>
<dbReference type="InterPro" id="IPR015943">
    <property type="entry name" value="WD40/YVTN_repeat-like_dom_sf"/>
</dbReference>
<evidence type="ECO:0000313" key="1">
    <source>
        <dbReference type="EMBL" id="CAI8009881.1"/>
    </source>
</evidence>
<dbReference type="SUPFAM" id="SSF110296">
    <property type="entry name" value="Oligoxyloglucan reducing end-specific cellobiohydrolase"/>
    <property type="match status" value="1"/>
</dbReference>
<dbReference type="Pfam" id="PF02012">
    <property type="entry name" value="BNR"/>
    <property type="match status" value="2"/>
</dbReference>
<evidence type="ECO:0000313" key="2">
    <source>
        <dbReference type="Proteomes" id="UP001174909"/>
    </source>
</evidence>
<accession>A0AA35WAC0</accession>
<dbReference type="PANTHER" id="PTHR43739:SF5">
    <property type="entry name" value="EXO-ALPHA-SIALIDASE"/>
    <property type="match status" value="1"/>
</dbReference>
<dbReference type="EMBL" id="CASHTH010000998">
    <property type="protein sequence ID" value="CAI8009881.1"/>
    <property type="molecule type" value="Genomic_DNA"/>
</dbReference>
<gene>
    <name evidence="1" type="ORF">GBAR_LOCUS6578</name>
</gene>
<dbReference type="CDD" id="cd15482">
    <property type="entry name" value="Sialidase_non-viral"/>
    <property type="match status" value="2"/>
</dbReference>
<protein>
    <submittedName>
        <fullName evidence="1">Xyloglucanase Xgh74A</fullName>
    </submittedName>
</protein>
<comment type="caution">
    <text evidence="1">The sequence shown here is derived from an EMBL/GenBank/DDBJ whole genome shotgun (WGS) entry which is preliminary data.</text>
</comment>
<keyword evidence="2" id="KW-1185">Reference proteome</keyword>